<dbReference type="SUPFAM" id="SSF140500">
    <property type="entry name" value="BAS1536-like"/>
    <property type="match status" value="1"/>
</dbReference>
<evidence type="ECO:0000313" key="2">
    <source>
        <dbReference type="Proteomes" id="UP001189143"/>
    </source>
</evidence>
<proteinExistence type="predicted"/>
<dbReference type="InterPro" id="IPR018540">
    <property type="entry name" value="Spo0E-like"/>
</dbReference>
<comment type="caution">
    <text evidence="1">The sequence shown here is derived from an EMBL/GenBank/DDBJ whole genome shotgun (WGS) entry which is preliminary data.</text>
</comment>
<dbReference type="Pfam" id="PF09388">
    <property type="entry name" value="SpoOE-like"/>
    <property type="match status" value="1"/>
</dbReference>
<dbReference type="GO" id="GO:0046983">
    <property type="term" value="F:protein dimerization activity"/>
    <property type="evidence" value="ECO:0007669"/>
    <property type="project" value="InterPro"/>
</dbReference>
<gene>
    <name evidence="1" type="ORF">CNEO2_100073</name>
</gene>
<organism evidence="1 2">
    <name type="scientific">Clostridium neonatale</name>
    <dbReference type="NCBI Taxonomy" id="137838"/>
    <lineage>
        <taxon>Bacteria</taxon>
        <taxon>Bacillati</taxon>
        <taxon>Bacillota</taxon>
        <taxon>Clostridia</taxon>
        <taxon>Eubacteriales</taxon>
        <taxon>Clostridiaceae</taxon>
        <taxon>Clostridium</taxon>
    </lineage>
</organism>
<name>A0AAD2DBB2_9CLOT</name>
<accession>A0AAD2DBB2</accession>
<dbReference type="Gene3D" id="4.10.280.10">
    <property type="entry name" value="Helix-loop-helix DNA-binding domain"/>
    <property type="match status" value="1"/>
</dbReference>
<dbReference type="Proteomes" id="UP001189143">
    <property type="component" value="Unassembled WGS sequence"/>
</dbReference>
<dbReference type="InterPro" id="IPR037208">
    <property type="entry name" value="Spo0E-like_sf"/>
</dbReference>
<protein>
    <submittedName>
        <fullName evidence="1">Spo0E like sporulation regulatory protein</fullName>
    </submittedName>
</protein>
<dbReference type="AlphaFoldDB" id="A0AAD2DBB2"/>
<dbReference type="RefSeq" id="WP_230139991.1">
    <property type="nucleotide sequence ID" value="NZ_CAKJVF010000029.1"/>
</dbReference>
<sequence length="44" mass="5264">MEEKLREKLNEYVLRYGTVDKRTLEVSQQLDIYIVKGQKQYGSN</sequence>
<dbReference type="GO" id="GO:0043937">
    <property type="term" value="P:regulation of sporulation"/>
    <property type="evidence" value="ECO:0007669"/>
    <property type="project" value="InterPro"/>
</dbReference>
<dbReference type="EMBL" id="CAMTCP010000011">
    <property type="protein sequence ID" value="CAI3539362.1"/>
    <property type="molecule type" value="Genomic_DNA"/>
</dbReference>
<dbReference type="InterPro" id="IPR036638">
    <property type="entry name" value="HLH_DNA-bd_sf"/>
</dbReference>
<evidence type="ECO:0000313" key="1">
    <source>
        <dbReference type="EMBL" id="CAI3539362.1"/>
    </source>
</evidence>
<reference evidence="1" key="1">
    <citation type="submission" date="2022-10" db="EMBL/GenBank/DDBJ databases">
        <authorList>
            <person name="Aires J."/>
            <person name="Mesa V."/>
        </authorList>
    </citation>
    <scope>NUCLEOTIDE SEQUENCE</scope>
    <source>
        <strain evidence="1">Clostridium neonatale JD116</strain>
    </source>
</reference>